<dbReference type="AlphaFoldDB" id="A0A6J4LL61"/>
<protein>
    <recommendedName>
        <fullName evidence="2">Polyketide cyclase/dehydrase</fullName>
    </recommendedName>
</protein>
<dbReference type="Pfam" id="PF10604">
    <property type="entry name" value="Polyketide_cyc2"/>
    <property type="match status" value="1"/>
</dbReference>
<dbReference type="Gene3D" id="3.30.530.20">
    <property type="match status" value="1"/>
</dbReference>
<name>A0A6J4LL61_9ACTN</name>
<accession>A0A6J4LL61</accession>
<dbReference type="InterPro" id="IPR023393">
    <property type="entry name" value="START-like_dom_sf"/>
</dbReference>
<organism evidence="1">
    <name type="scientific">uncultured Nocardioidaceae bacterium</name>
    <dbReference type="NCBI Taxonomy" id="253824"/>
    <lineage>
        <taxon>Bacteria</taxon>
        <taxon>Bacillati</taxon>
        <taxon>Actinomycetota</taxon>
        <taxon>Actinomycetes</taxon>
        <taxon>Propionibacteriales</taxon>
        <taxon>Nocardioidaceae</taxon>
        <taxon>environmental samples</taxon>
    </lineage>
</organism>
<proteinExistence type="predicted"/>
<sequence length="155" mass="17241">MAVNERTIHASPEAVWQVLSDGWLYPVWVVGATRMRDVDATWPAPGSRLHHSAGVWPVIVNDETRVESVEPLRRVQLRAKGWPLGEADVVIELEPAGDRTVVRISEDAATGPGRLVPGVVRAPVMKWRNSETLRRLAFLCEGRVEGREPREAHGD</sequence>
<evidence type="ECO:0000313" key="1">
    <source>
        <dbReference type="EMBL" id="CAA9335708.1"/>
    </source>
</evidence>
<dbReference type="SUPFAM" id="SSF55961">
    <property type="entry name" value="Bet v1-like"/>
    <property type="match status" value="1"/>
</dbReference>
<reference evidence="1" key="1">
    <citation type="submission" date="2020-02" db="EMBL/GenBank/DDBJ databases">
        <authorList>
            <person name="Meier V. D."/>
        </authorList>
    </citation>
    <scope>NUCLEOTIDE SEQUENCE</scope>
    <source>
        <strain evidence="1">AVDCRST_MAG36</strain>
    </source>
</reference>
<gene>
    <name evidence="1" type="ORF">AVDCRST_MAG36-1167</name>
</gene>
<dbReference type="CDD" id="cd07812">
    <property type="entry name" value="SRPBCC"/>
    <property type="match status" value="1"/>
</dbReference>
<evidence type="ECO:0008006" key="2">
    <source>
        <dbReference type="Google" id="ProtNLM"/>
    </source>
</evidence>
<dbReference type="EMBL" id="CADCUH010000071">
    <property type="protein sequence ID" value="CAA9335708.1"/>
    <property type="molecule type" value="Genomic_DNA"/>
</dbReference>
<dbReference type="InterPro" id="IPR019587">
    <property type="entry name" value="Polyketide_cyclase/dehydratase"/>
</dbReference>